<protein>
    <submittedName>
        <fullName evidence="1">Uncharacterized protein</fullName>
    </submittedName>
</protein>
<dbReference type="AlphaFoldDB" id="A0A0A8YI06"/>
<reference evidence="1" key="1">
    <citation type="submission" date="2014-09" db="EMBL/GenBank/DDBJ databases">
        <authorList>
            <person name="Magalhaes I.L.F."/>
            <person name="Oliveira U."/>
            <person name="Santos F.R."/>
            <person name="Vidigal T.H.D.A."/>
            <person name="Brescovit A.D."/>
            <person name="Santos A.J."/>
        </authorList>
    </citation>
    <scope>NUCLEOTIDE SEQUENCE</scope>
    <source>
        <tissue evidence="1">Shoot tissue taken approximately 20 cm above the soil surface</tissue>
    </source>
</reference>
<reference evidence="1" key="2">
    <citation type="journal article" date="2015" name="Data Brief">
        <title>Shoot transcriptome of the giant reed, Arundo donax.</title>
        <authorList>
            <person name="Barrero R.A."/>
            <person name="Guerrero F.D."/>
            <person name="Moolhuijzen P."/>
            <person name="Goolsby J.A."/>
            <person name="Tidwell J."/>
            <person name="Bellgard S.E."/>
            <person name="Bellgard M.I."/>
        </authorList>
    </citation>
    <scope>NUCLEOTIDE SEQUENCE</scope>
    <source>
        <tissue evidence="1">Shoot tissue taken approximately 20 cm above the soil surface</tissue>
    </source>
</reference>
<evidence type="ECO:0000313" key="1">
    <source>
        <dbReference type="EMBL" id="JAD22532.1"/>
    </source>
</evidence>
<proteinExistence type="predicted"/>
<accession>A0A0A8YI06</accession>
<dbReference type="EMBL" id="GBRH01275363">
    <property type="protein sequence ID" value="JAD22532.1"/>
    <property type="molecule type" value="Transcribed_RNA"/>
</dbReference>
<sequence length="35" mass="3852">MPTRTKCSGAFLSFSQWNVISIAHVLPPFISMGKV</sequence>
<name>A0A0A8YI06_ARUDO</name>
<organism evidence="1">
    <name type="scientific">Arundo donax</name>
    <name type="common">Giant reed</name>
    <name type="synonym">Donax arundinaceus</name>
    <dbReference type="NCBI Taxonomy" id="35708"/>
    <lineage>
        <taxon>Eukaryota</taxon>
        <taxon>Viridiplantae</taxon>
        <taxon>Streptophyta</taxon>
        <taxon>Embryophyta</taxon>
        <taxon>Tracheophyta</taxon>
        <taxon>Spermatophyta</taxon>
        <taxon>Magnoliopsida</taxon>
        <taxon>Liliopsida</taxon>
        <taxon>Poales</taxon>
        <taxon>Poaceae</taxon>
        <taxon>PACMAD clade</taxon>
        <taxon>Arundinoideae</taxon>
        <taxon>Arundineae</taxon>
        <taxon>Arundo</taxon>
    </lineage>
</organism>